<dbReference type="EMBL" id="JBHFQA010000011">
    <property type="protein sequence ID" value="KAL2091561.1"/>
    <property type="molecule type" value="Genomic_DNA"/>
</dbReference>
<comment type="similarity">
    <text evidence="2 6">Belongs to the caveolin family.</text>
</comment>
<feature type="transmembrane region" description="Helical" evidence="8">
    <location>
        <begin position="155"/>
        <end position="181"/>
    </location>
</feature>
<keyword evidence="10" id="KW-1185">Reference proteome</keyword>
<sequence length="227" mass="25131">MDRTDSPAETRIDLEGIEQQLRTELWEQPGVYFASGAEEAAAPEERGPGQGQAEEEGGLGGGVPASSSPSSRRPPMIDRDPRGLPILFHCSPQQQCPEQHQHIVTSLEAIYLFPQVNFEDVIAEPPSVRSFDKVWLWSHALFEVSRLWFYRLISLLLAVPVSLVAGILFAILSCLHIWLIMPCVQLSLINMHWIKVVWGSVLDILIAPLCSSLGKCCGAINIHIAKD</sequence>
<keyword evidence="4 6" id="KW-0333">Golgi apparatus</keyword>
<evidence type="ECO:0000256" key="2">
    <source>
        <dbReference type="ARBA" id="ARBA00010988"/>
    </source>
</evidence>
<evidence type="ECO:0000256" key="6">
    <source>
        <dbReference type="RuleBase" id="RU000680"/>
    </source>
</evidence>
<dbReference type="AlphaFoldDB" id="A0ABD1JXJ4"/>
<feature type="compositionally biased region" description="Low complexity" evidence="7">
    <location>
        <begin position="64"/>
        <end position="74"/>
    </location>
</feature>
<dbReference type="InterPro" id="IPR001612">
    <property type="entry name" value="Caveolin"/>
</dbReference>
<protein>
    <recommendedName>
        <fullName evidence="6">Caveolin</fullName>
    </recommendedName>
</protein>
<dbReference type="Proteomes" id="UP001591681">
    <property type="component" value="Unassembled WGS sequence"/>
</dbReference>
<keyword evidence="3 6" id="KW-1003">Cell membrane</keyword>
<keyword evidence="8" id="KW-0812">Transmembrane</keyword>
<evidence type="ECO:0000256" key="7">
    <source>
        <dbReference type="SAM" id="MobiDB-lite"/>
    </source>
</evidence>
<evidence type="ECO:0000256" key="8">
    <source>
        <dbReference type="SAM" id="Phobius"/>
    </source>
</evidence>
<organism evidence="9 10">
    <name type="scientific">Coilia grayii</name>
    <name type="common">Gray's grenadier anchovy</name>
    <dbReference type="NCBI Taxonomy" id="363190"/>
    <lineage>
        <taxon>Eukaryota</taxon>
        <taxon>Metazoa</taxon>
        <taxon>Chordata</taxon>
        <taxon>Craniata</taxon>
        <taxon>Vertebrata</taxon>
        <taxon>Euteleostomi</taxon>
        <taxon>Actinopterygii</taxon>
        <taxon>Neopterygii</taxon>
        <taxon>Teleostei</taxon>
        <taxon>Clupei</taxon>
        <taxon>Clupeiformes</taxon>
        <taxon>Clupeoidei</taxon>
        <taxon>Engraulidae</taxon>
        <taxon>Coilinae</taxon>
        <taxon>Coilia</taxon>
    </lineage>
</organism>
<keyword evidence="8" id="KW-1133">Transmembrane helix</keyword>
<dbReference type="GO" id="GO:0000139">
    <property type="term" value="C:Golgi membrane"/>
    <property type="evidence" value="ECO:0007669"/>
    <property type="project" value="UniProtKB-SubCell"/>
</dbReference>
<dbReference type="GO" id="GO:0005901">
    <property type="term" value="C:caveola"/>
    <property type="evidence" value="ECO:0007669"/>
    <property type="project" value="UniProtKB-SubCell"/>
</dbReference>
<comment type="caution">
    <text evidence="9">The sequence shown here is derived from an EMBL/GenBank/DDBJ whole genome shotgun (WGS) entry which is preliminary data.</text>
</comment>
<reference evidence="9 10" key="1">
    <citation type="submission" date="2024-09" db="EMBL/GenBank/DDBJ databases">
        <title>A chromosome-level genome assembly of Gray's grenadier anchovy, Coilia grayii.</title>
        <authorList>
            <person name="Fu Z."/>
        </authorList>
    </citation>
    <scope>NUCLEOTIDE SEQUENCE [LARGE SCALE GENOMIC DNA]</scope>
    <source>
        <strain evidence="9">G4</strain>
        <tissue evidence="9">Muscle</tissue>
    </source>
</reference>
<comment type="subcellular location">
    <subcellularLocation>
        <location evidence="1 6">Cell membrane</location>
        <topology evidence="1 6">Peripheral membrane protein</topology>
    </subcellularLocation>
    <subcellularLocation>
        <location evidence="6">Golgi apparatus membrane</location>
        <topology evidence="6">Peripheral membrane protein</topology>
    </subcellularLocation>
    <subcellularLocation>
        <location evidence="6">Membrane</location>
        <location evidence="6">Caveola</location>
        <topology evidence="6">Peripheral membrane protein</topology>
    </subcellularLocation>
</comment>
<dbReference type="PANTHER" id="PTHR10844">
    <property type="entry name" value="CAVEOLIN"/>
    <property type="match status" value="1"/>
</dbReference>
<evidence type="ECO:0000256" key="1">
    <source>
        <dbReference type="ARBA" id="ARBA00004202"/>
    </source>
</evidence>
<evidence type="ECO:0000256" key="5">
    <source>
        <dbReference type="ARBA" id="ARBA00023136"/>
    </source>
</evidence>
<comment type="function">
    <text evidence="6">May act as a scaffolding protein within caveolar membranes. Interacts directly with G-protein alpha subunits and can functionally regulate their activity.</text>
</comment>
<dbReference type="InterPro" id="IPR018361">
    <property type="entry name" value="Caveolin_CS"/>
</dbReference>
<gene>
    <name evidence="9" type="ORF">ACEWY4_013824</name>
</gene>
<feature type="region of interest" description="Disordered" evidence="7">
    <location>
        <begin position="28"/>
        <end position="76"/>
    </location>
</feature>
<keyword evidence="5 6" id="KW-0472">Membrane</keyword>
<evidence type="ECO:0000313" key="9">
    <source>
        <dbReference type="EMBL" id="KAL2091561.1"/>
    </source>
</evidence>
<proteinExistence type="inferred from homology"/>
<name>A0ABD1JXJ4_9TELE</name>
<accession>A0ABD1JXJ4</accession>
<evidence type="ECO:0000256" key="3">
    <source>
        <dbReference type="ARBA" id="ARBA00022475"/>
    </source>
</evidence>
<evidence type="ECO:0000256" key="4">
    <source>
        <dbReference type="ARBA" id="ARBA00023034"/>
    </source>
</evidence>
<dbReference type="Pfam" id="PF01146">
    <property type="entry name" value="Caveolin"/>
    <property type="match status" value="1"/>
</dbReference>
<dbReference type="PROSITE" id="PS01210">
    <property type="entry name" value="CAVEOLIN"/>
    <property type="match status" value="1"/>
</dbReference>
<evidence type="ECO:0000313" key="10">
    <source>
        <dbReference type="Proteomes" id="UP001591681"/>
    </source>
</evidence>
<dbReference type="PANTHER" id="PTHR10844:SF29">
    <property type="entry name" value="CAVEOLIN"/>
    <property type="match status" value="1"/>
</dbReference>